<reference evidence="1" key="1">
    <citation type="submission" date="2023-10" db="EMBL/GenBank/DDBJ databases">
        <authorList>
            <person name="Chen Y."/>
            <person name="Shah S."/>
            <person name="Dougan E. K."/>
            <person name="Thang M."/>
            <person name="Chan C."/>
        </authorList>
    </citation>
    <scope>NUCLEOTIDE SEQUENCE [LARGE SCALE GENOMIC DNA]</scope>
</reference>
<evidence type="ECO:0000313" key="1">
    <source>
        <dbReference type="EMBL" id="CAK0885892.1"/>
    </source>
</evidence>
<comment type="caution">
    <text evidence="1">The sequence shown here is derived from an EMBL/GenBank/DDBJ whole genome shotgun (WGS) entry which is preliminary data.</text>
</comment>
<sequence length="861" mass="94375">MMDSSRLVPLAEAVHDSLVDGSHPQLLRVAQGAATALDVPAADAALAAFQVLAPLALQWTLDARRGGGAGADDGGPSPRREPCLRALARLLSGERPSVSGWLCLGSFAAALAACDVRRSRGCLTWCSVCATLRMLLRCCCRPSLERQQQSLRWTPVHLLLLHVCACGILCARCSGAVPRGLEEKDFHVALYCLCALLYWQVDARDPASLEPARWGMLQGKDACDSPCDVCYVHHQGDGGSEPGAATARVLELLRPHLGGDGGEVNVKCFLAVGCAKETSQVCWPWAEDGEIGIGTSLRMSEETKVFKHSADRASEEQVCTVNRGDHLEAVGPAEKLDEHTFRIPVKRGRAIKLDTSRTNTRLQLNRHEQRQVQEMSDVCFRLLGIVAPLTAASLLAWAWSGPVAAALVLALALALNGPPPERPLVDWRAAWATYQRAIRKGEEVMHAATVVEVGSRCGDARQRVALRMEYNVLSEMLSEETCKCFPREGRHGNDCGAIVTIQGGKGVDSKFPRVVYQDVDASKYKLLDTVMSRAELESRLQSALTGMAVRGRSYNVCPDAGSINCMVYSMLPLLAMMPSNWNLCLFSQCLPALPTFELIQRVWSARALGARGQPDQPFPFGGEPGRNREGAGLFRRWQSFSEAPAPPEESPKPSPKAGGTFLRRLEGFAEARPPSEMPASSRFPRGLGADPWFAFCCWFPFALTHKFQAEGGSLSSRVGVGLHGLCLRVFEGLGFTVQRLIRGGQKRGGKKTYPWAYKDKIERMATSLMMCVWLFKAFTYVLVHRTGFSTLDLLQSRVNYSVLLVLATELFSRCVLCQFVRPAHELRSSLCCCCRHRTRKRSLGQQGSQDEGPPPAKRRRS</sequence>
<evidence type="ECO:0000313" key="2">
    <source>
        <dbReference type="Proteomes" id="UP001189429"/>
    </source>
</evidence>
<organism evidence="1 2">
    <name type="scientific">Prorocentrum cordatum</name>
    <dbReference type="NCBI Taxonomy" id="2364126"/>
    <lineage>
        <taxon>Eukaryota</taxon>
        <taxon>Sar</taxon>
        <taxon>Alveolata</taxon>
        <taxon>Dinophyceae</taxon>
        <taxon>Prorocentrales</taxon>
        <taxon>Prorocentraceae</taxon>
        <taxon>Prorocentrum</taxon>
    </lineage>
</organism>
<name>A0ABN9WHD2_9DINO</name>
<dbReference type="EMBL" id="CAUYUJ010018727">
    <property type="protein sequence ID" value="CAK0885892.1"/>
    <property type="molecule type" value="Genomic_DNA"/>
</dbReference>
<gene>
    <name evidence="1" type="ORF">PCOR1329_LOCUS67380</name>
</gene>
<proteinExistence type="predicted"/>
<keyword evidence="2" id="KW-1185">Reference proteome</keyword>
<protein>
    <submittedName>
        <fullName evidence="1">Uncharacterized protein</fullName>
    </submittedName>
</protein>
<dbReference type="Proteomes" id="UP001189429">
    <property type="component" value="Unassembled WGS sequence"/>
</dbReference>
<accession>A0ABN9WHD2</accession>